<dbReference type="Pfam" id="PF25990">
    <property type="entry name" value="Beta-barrel_YknX"/>
    <property type="match status" value="1"/>
</dbReference>
<keyword evidence="5" id="KW-1133">Transmembrane helix</keyword>
<dbReference type="InterPro" id="IPR050465">
    <property type="entry name" value="UPF0194_transport"/>
</dbReference>
<protein>
    <submittedName>
        <fullName evidence="8">Efflux transporter periplasmic adaptor subunit</fullName>
    </submittedName>
</protein>
<evidence type="ECO:0000313" key="8">
    <source>
        <dbReference type="EMBL" id="AOW98752.1"/>
    </source>
</evidence>
<reference evidence="9" key="1">
    <citation type="submission" date="2016-10" db="EMBL/GenBank/DDBJ databases">
        <title>Comparative genomics uncovers the prolific and rare metabolic potential of the cyanobacterial genus Moorea.</title>
        <authorList>
            <person name="Leao T."/>
            <person name="Castelao G."/>
            <person name="Korobeynikov A."/>
            <person name="Monroe E.A."/>
            <person name="Podell S."/>
            <person name="Glukhov E."/>
            <person name="Allen E."/>
            <person name="Gerwick W.H."/>
            <person name="Gerwick L."/>
        </authorList>
    </citation>
    <scope>NUCLEOTIDE SEQUENCE [LARGE SCALE GENOMIC DNA]</scope>
    <source>
        <strain evidence="9">PAL-8-15-08-1</strain>
    </source>
</reference>
<dbReference type="Gene3D" id="2.40.30.170">
    <property type="match status" value="1"/>
</dbReference>
<evidence type="ECO:0000256" key="2">
    <source>
        <dbReference type="ARBA" id="ARBA00023054"/>
    </source>
</evidence>
<dbReference type="GO" id="GO:0030313">
    <property type="term" value="C:cell envelope"/>
    <property type="evidence" value="ECO:0007669"/>
    <property type="project" value="UniProtKB-SubCell"/>
</dbReference>
<name>A0A1D8TMF3_9CYAN</name>
<evidence type="ECO:0000256" key="4">
    <source>
        <dbReference type="SAM" id="MobiDB-lite"/>
    </source>
</evidence>
<feature type="transmembrane region" description="Helical" evidence="5">
    <location>
        <begin position="22"/>
        <end position="40"/>
    </location>
</feature>
<dbReference type="OrthoDB" id="505602at2"/>
<keyword evidence="5" id="KW-0812">Transmembrane</keyword>
<dbReference type="InterPro" id="IPR058636">
    <property type="entry name" value="Beta-barrel_YknX"/>
</dbReference>
<gene>
    <name evidence="8" type="ORF">BJP34_04175</name>
</gene>
<dbReference type="EMBL" id="CP017599">
    <property type="protein sequence ID" value="AOW98752.1"/>
    <property type="molecule type" value="Genomic_DNA"/>
</dbReference>
<evidence type="ECO:0000259" key="6">
    <source>
        <dbReference type="Pfam" id="PF25881"/>
    </source>
</evidence>
<feature type="coiled-coil region" evidence="3">
    <location>
        <begin position="139"/>
        <end position="199"/>
    </location>
</feature>
<feature type="domain" description="YknX-like beta-barrel" evidence="7">
    <location>
        <begin position="340"/>
        <end position="414"/>
    </location>
</feature>
<dbReference type="RefSeq" id="WP_070391259.1">
    <property type="nucleotide sequence ID" value="NZ_CP017599.1"/>
</dbReference>
<evidence type="ECO:0000259" key="7">
    <source>
        <dbReference type="Pfam" id="PF25990"/>
    </source>
</evidence>
<dbReference type="InterPro" id="IPR059052">
    <property type="entry name" value="HH_YbhG-like"/>
</dbReference>
<keyword evidence="2 3" id="KW-0175">Coiled coil</keyword>
<proteinExistence type="predicted"/>
<dbReference type="PANTHER" id="PTHR32347:SF14">
    <property type="entry name" value="EFFLUX SYSTEM COMPONENT YKNX-RELATED"/>
    <property type="match status" value="1"/>
</dbReference>
<dbReference type="Pfam" id="PF25881">
    <property type="entry name" value="HH_YBHG"/>
    <property type="match status" value="1"/>
</dbReference>
<dbReference type="Gene3D" id="2.40.50.100">
    <property type="match status" value="1"/>
</dbReference>
<evidence type="ECO:0000256" key="3">
    <source>
        <dbReference type="SAM" id="Coils"/>
    </source>
</evidence>
<evidence type="ECO:0000313" key="9">
    <source>
        <dbReference type="Proteomes" id="UP000177870"/>
    </source>
</evidence>
<keyword evidence="5" id="KW-0472">Membrane</keyword>
<feature type="region of interest" description="Disordered" evidence="4">
    <location>
        <begin position="483"/>
        <end position="502"/>
    </location>
</feature>
<dbReference type="KEGG" id="mpro:BJP34_04175"/>
<sequence>MAFQANQPLADFNFGKNRLAKWLLRLLLLCLVFGGGYAAYRQRVALPNQQAKTQTQTVSVEKLNLAVTVSANGVIEPERAINLSPKTTGLLKTLLVKEGDRVQKGQILAYMDDSNLTGQLTQAEGQLAERQANLQKLLAGNRREDIAQAQAQLAEAQANLQKLLAGNRPEDIAQGLARLEKAQANLQQAEDDLQRKQELATAGAISVEDFNQVRTARDTAEAGVKEAKQALLLLKAGARPEDIAQARARVMQRQESLKLAKAGARPEDIAQARARVMQAEGAVQNAKAQIADTVIRAPFTGIVARKYADPGAFVSPTTAGSSVLSATSSSILSLASSNQVVTAYVAESNISKIRLGQDVTITVDAYPGKTFTGQVAQIAAQAVIEQNVTSFEVKVAIVSDSEQLLRSGMNVHLEFKVGTLLNALVVPTVAIVRQENATGVFVTGENNQAIFTPIVTGVTANYKTEVKSGLQGTERVFINFPEGFRPQSITPPPFPGSRSRSR</sequence>
<dbReference type="SUPFAM" id="SSF111369">
    <property type="entry name" value="HlyD-like secretion proteins"/>
    <property type="match status" value="3"/>
</dbReference>
<dbReference type="STRING" id="1458985.BJP34_04175"/>
<comment type="subcellular location">
    <subcellularLocation>
        <location evidence="1">Cell envelope</location>
    </subcellularLocation>
</comment>
<accession>A0A1D8TMF3</accession>
<dbReference type="Gene3D" id="2.40.420.20">
    <property type="match status" value="1"/>
</dbReference>
<dbReference type="PANTHER" id="PTHR32347">
    <property type="entry name" value="EFFLUX SYSTEM COMPONENT YKNX-RELATED"/>
    <property type="match status" value="1"/>
</dbReference>
<dbReference type="AlphaFoldDB" id="A0A1D8TMF3"/>
<evidence type="ECO:0000256" key="1">
    <source>
        <dbReference type="ARBA" id="ARBA00004196"/>
    </source>
</evidence>
<organism evidence="8 9">
    <name type="scientific">Moorena producens PAL-8-15-08-1</name>
    <dbReference type="NCBI Taxonomy" id="1458985"/>
    <lineage>
        <taxon>Bacteria</taxon>
        <taxon>Bacillati</taxon>
        <taxon>Cyanobacteriota</taxon>
        <taxon>Cyanophyceae</taxon>
        <taxon>Coleofasciculales</taxon>
        <taxon>Coleofasciculaceae</taxon>
        <taxon>Moorena</taxon>
    </lineage>
</organism>
<dbReference type="Proteomes" id="UP000177870">
    <property type="component" value="Chromosome"/>
</dbReference>
<dbReference type="Gene3D" id="1.10.287.470">
    <property type="entry name" value="Helix hairpin bin"/>
    <property type="match status" value="1"/>
</dbReference>
<feature type="domain" description="YbhG-like alpha-helical hairpin" evidence="6">
    <location>
        <begin position="148"/>
        <end position="257"/>
    </location>
</feature>
<dbReference type="PRINTS" id="PR01490">
    <property type="entry name" value="RTXTOXIND"/>
</dbReference>
<evidence type="ECO:0000256" key="5">
    <source>
        <dbReference type="SAM" id="Phobius"/>
    </source>
</evidence>